<dbReference type="HOGENOM" id="CLU_900912_0_0_1"/>
<keyword evidence="3" id="KW-1185">Reference proteome</keyword>
<reference evidence="2" key="1">
    <citation type="submission" date="2007-07" db="EMBL/GenBank/DDBJ databases">
        <title>PCAP assembly of the Caenorhabditis remanei genome.</title>
        <authorList>
            <consortium name="The Caenorhabditis remanei Sequencing Consortium"/>
            <person name="Wilson R.K."/>
        </authorList>
    </citation>
    <scope>NUCLEOTIDE SEQUENCE [LARGE SCALE GENOMIC DNA]</scope>
    <source>
        <strain evidence="2">PB4641</strain>
    </source>
</reference>
<proteinExistence type="predicted"/>
<name>E3N6X2_CAERE</name>
<gene>
    <name evidence="2" type="ORF">CRE_08522</name>
</gene>
<feature type="region of interest" description="Disordered" evidence="1">
    <location>
        <begin position="1"/>
        <end position="20"/>
    </location>
</feature>
<accession>E3N6X2</accession>
<dbReference type="Proteomes" id="UP000008281">
    <property type="component" value="Unassembled WGS sequence"/>
</dbReference>
<feature type="compositionally biased region" description="Polar residues" evidence="1">
    <location>
        <begin position="1"/>
        <end position="12"/>
    </location>
</feature>
<evidence type="ECO:0000313" key="3">
    <source>
        <dbReference type="Proteomes" id="UP000008281"/>
    </source>
</evidence>
<feature type="region of interest" description="Disordered" evidence="1">
    <location>
        <begin position="203"/>
        <end position="222"/>
    </location>
</feature>
<protein>
    <submittedName>
        <fullName evidence="2">Uncharacterized protein</fullName>
    </submittedName>
</protein>
<dbReference type="InParanoid" id="E3N6X2"/>
<evidence type="ECO:0000313" key="2">
    <source>
        <dbReference type="EMBL" id="EFO88280.1"/>
    </source>
</evidence>
<dbReference type="AlphaFoldDB" id="E3N6X2"/>
<evidence type="ECO:0000256" key="1">
    <source>
        <dbReference type="SAM" id="MobiDB-lite"/>
    </source>
</evidence>
<dbReference type="EMBL" id="DS268543">
    <property type="protein sequence ID" value="EFO88280.1"/>
    <property type="molecule type" value="Genomic_DNA"/>
</dbReference>
<sequence>MKDSVLSHSQQGDFGRKRLENQANVQSTKFRDLAKNGYWFESVEHDIEDVNCGYRRHADRSIALKKNKKSKVMERSQRSDDSHYIHHERIVYEPRRNLELLPPLKPIDNAKELEYPNKEVYAMNNAKLFSQRNSQEKYPYSLTDVAKNMDVIKVPTTEAFKKYFNGKLTNPTVIKNKKKKLGVQRRRKQIVQKVRSVPLKQRPVSALPPGQTNPPEGEFGRDADGRLIPTFSELFFFYEKTENYNNLDKRIGFITKNFKIVFDNKLGDILEKHLQLMGIFCSDWKKEHFQVVREKFLQLKNEWKEQNNQ</sequence>
<organism evidence="3">
    <name type="scientific">Caenorhabditis remanei</name>
    <name type="common">Caenorhabditis vulgaris</name>
    <dbReference type="NCBI Taxonomy" id="31234"/>
    <lineage>
        <taxon>Eukaryota</taxon>
        <taxon>Metazoa</taxon>
        <taxon>Ecdysozoa</taxon>
        <taxon>Nematoda</taxon>
        <taxon>Chromadorea</taxon>
        <taxon>Rhabditida</taxon>
        <taxon>Rhabditina</taxon>
        <taxon>Rhabditomorpha</taxon>
        <taxon>Rhabditoidea</taxon>
        <taxon>Rhabditidae</taxon>
        <taxon>Peloderinae</taxon>
        <taxon>Caenorhabditis</taxon>
    </lineage>
</organism>